<keyword evidence="1" id="KW-1133">Transmembrane helix</keyword>
<protein>
    <submittedName>
        <fullName evidence="2">Uncharacterized protein</fullName>
    </submittedName>
</protein>
<name>A0AA37M2F1_9HYPH</name>
<evidence type="ECO:0000313" key="3">
    <source>
        <dbReference type="Proteomes" id="UP001055286"/>
    </source>
</evidence>
<evidence type="ECO:0000256" key="1">
    <source>
        <dbReference type="SAM" id="Phobius"/>
    </source>
</evidence>
<evidence type="ECO:0000313" key="2">
    <source>
        <dbReference type="EMBL" id="GJD60563.1"/>
    </source>
</evidence>
<keyword evidence="1" id="KW-0472">Membrane</keyword>
<reference evidence="2" key="2">
    <citation type="submission" date="2021-08" db="EMBL/GenBank/DDBJ databases">
        <authorList>
            <person name="Tani A."/>
            <person name="Ola A."/>
            <person name="Ogura Y."/>
            <person name="Katsura K."/>
            <person name="Hayashi T."/>
        </authorList>
    </citation>
    <scope>NUCLEOTIDE SEQUENCE</scope>
    <source>
        <strain evidence="2">JCM 32048</strain>
    </source>
</reference>
<feature type="transmembrane region" description="Helical" evidence="1">
    <location>
        <begin position="12"/>
        <end position="30"/>
    </location>
</feature>
<dbReference type="EMBL" id="BPQJ01000003">
    <property type="protein sequence ID" value="GJD60563.1"/>
    <property type="molecule type" value="Genomic_DNA"/>
</dbReference>
<keyword evidence="3" id="KW-1185">Reference proteome</keyword>
<gene>
    <name evidence="2" type="ORF">MPEAHAMD_0702</name>
</gene>
<organism evidence="2 3">
    <name type="scientific">Methylobacterium frigidaeris</name>
    <dbReference type="NCBI Taxonomy" id="2038277"/>
    <lineage>
        <taxon>Bacteria</taxon>
        <taxon>Pseudomonadati</taxon>
        <taxon>Pseudomonadota</taxon>
        <taxon>Alphaproteobacteria</taxon>
        <taxon>Hyphomicrobiales</taxon>
        <taxon>Methylobacteriaceae</taxon>
        <taxon>Methylobacterium</taxon>
    </lineage>
</organism>
<sequence>MTPVRKRLVARLVRGLVAGFVAFAVLWLAFHLR</sequence>
<comment type="caution">
    <text evidence="2">The sequence shown here is derived from an EMBL/GenBank/DDBJ whole genome shotgun (WGS) entry which is preliminary data.</text>
</comment>
<reference evidence="2" key="1">
    <citation type="journal article" date="2016" name="Front. Microbiol.">
        <title>Genome Sequence of the Piezophilic, Mesophilic Sulfate-Reducing Bacterium Desulfovibrio indicus J2T.</title>
        <authorList>
            <person name="Cao J."/>
            <person name="Maignien L."/>
            <person name="Shao Z."/>
            <person name="Alain K."/>
            <person name="Jebbar M."/>
        </authorList>
    </citation>
    <scope>NUCLEOTIDE SEQUENCE</scope>
    <source>
        <strain evidence="2">JCM 32048</strain>
    </source>
</reference>
<proteinExistence type="predicted"/>
<accession>A0AA37M2F1</accession>
<keyword evidence="1" id="KW-0812">Transmembrane</keyword>
<dbReference type="AlphaFoldDB" id="A0AA37M2F1"/>
<dbReference type="Proteomes" id="UP001055286">
    <property type="component" value="Unassembled WGS sequence"/>
</dbReference>